<dbReference type="RefSeq" id="WP_078710690.1">
    <property type="nucleotide sequence ID" value="NZ_FUWY01000001.1"/>
</dbReference>
<keyword evidence="3 7" id="KW-0812">Transmembrane</keyword>
<evidence type="ECO:0000256" key="5">
    <source>
        <dbReference type="ARBA" id="ARBA00023136"/>
    </source>
</evidence>
<evidence type="ECO:0000256" key="6">
    <source>
        <dbReference type="ARBA" id="ARBA00038076"/>
    </source>
</evidence>
<evidence type="ECO:0000256" key="4">
    <source>
        <dbReference type="ARBA" id="ARBA00022989"/>
    </source>
</evidence>
<dbReference type="Proteomes" id="UP000243297">
    <property type="component" value="Unassembled WGS sequence"/>
</dbReference>
<feature type="transmembrane region" description="Helical" evidence="7">
    <location>
        <begin position="385"/>
        <end position="406"/>
    </location>
</feature>
<reference evidence="11" key="1">
    <citation type="submission" date="2017-02" db="EMBL/GenBank/DDBJ databases">
        <authorList>
            <person name="Varghese N."/>
            <person name="Submissions S."/>
        </authorList>
    </citation>
    <scope>NUCLEOTIDE SEQUENCE [LARGE SCALE GENOMIC DNA]</scope>
    <source>
        <strain evidence="11">ATCC 25662</strain>
    </source>
</reference>
<evidence type="ECO:0000256" key="7">
    <source>
        <dbReference type="SAM" id="Phobius"/>
    </source>
</evidence>
<dbReference type="PANTHER" id="PTHR30572:SF4">
    <property type="entry name" value="ABC TRANSPORTER PERMEASE YTRF"/>
    <property type="match status" value="1"/>
</dbReference>
<evidence type="ECO:0000313" key="10">
    <source>
        <dbReference type="EMBL" id="SJZ36252.1"/>
    </source>
</evidence>
<dbReference type="Pfam" id="PF12704">
    <property type="entry name" value="MacB_PCD"/>
    <property type="match status" value="1"/>
</dbReference>
<feature type="domain" description="ABC3 transporter permease C-terminal" evidence="8">
    <location>
        <begin position="303"/>
        <end position="416"/>
    </location>
</feature>
<dbReference type="InterPro" id="IPR050250">
    <property type="entry name" value="Macrolide_Exporter_MacB"/>
</dbReference>
<proteinExistence type="inferred from homology"/>
<gene>
    <name evidence="10" type="ORF">SAMN02745191_0237</name>
</gene>
<keyword evidence="11" id="KW-1185">Reference proteome</keyword>
<evidence type="ECO:0000259" key="9">
    <source>
        <dbReference type="Pfam" id="PF12704"/>
    </source>
</evidence>
<accession>A0A1T4K1B4</accession>
<dbReference type="InterPro" id="IPR003838">
    <property type="entry name" value="ABC3_permease_C"/>
</dbReference>
<feature type="transmembrane region" description="Helical" evidence="7">
    <location>
        <begin position="21"/>
        <end position="42"/>
    </location>
</feature>
<dbReference type="OrthoDB" id="9770036at2"/>
<name>A0A1T4K1B4_9FIRM</name>
<keyword evidence="5 7" id="KW-0472">Membrane</keyword>
<dbReference type="GO" id="GO:0022857">
    <property type="term" value="F:transmembrane transporter activity"/>
    <property type="evidence" value="ECO:0007669"/>
    <property type="project" value="TreeGrafter"/>
</dbReference>
<evidence type="ECO:0000256" key="2">
    <source>
        <dbReference type="ARBA" id="ARBA00022475"/>
    </source>
</evidence>
<feature type="transmembrane region" description="Helical" evidence="7">
    <location>
        <begin position="299"/>
        <end position="325"/>
    </location>
</feature>
<comment type="subcellular location">
    <subcellularLocation>
        <location evidence="1">Cell membrane</location>
        <topology evidence="1">Multi-pass membrane protein</topology>
    </subcellularLocation>
</comment>
<feature type="domain" description="MacB-like periplasmic core" evidence="9">
    <location>
        <begin position="22"/>
        <end position="257"/>
    </location>
</feature>
<keyword evidence="2" id="KW-1003">Cell membrane</keyword>
<dbReference type="PANTHER" id="PTHR30572">
    <property type="entry name" value="MEMBRANE COMPONENT OF TRANSPORTER-RELATED"/>
    <property type="match status" value="1"/>
</dbReference>
<evidence type="ECO:0000256" key="3">
    <source>
        <dbReference type="ARBA" id="ARBA00022692"/>
    </source>
</evidence>
<dbReference type="Pfam" id="PF02687">
    <property type="entry name" value="FtsX"/>
    <property type="match status" value="1"/>
</dbReference>
<evidence type="ECO:0000259" key="8">
    <source>
        <dbReference type="Pfam" id="PF02687"/>
    </source>
</evidence>
<sequence length="423" mass="45797">MNIWDNILLALQSLRVNKMRALLTMLGIIIGISAVIAIVTLGNSMTTSITDSMSSFGIQNVNVSLVEKSSTNTSEGMTSIRMFSKPSYDDEDLISNQMIDDYRKVFSNEIKAISISENLSQSKITKNQNTATVNLVGTNSDYQIANNIELVTGRFINQSDMDLEKLLCVISTEFAEDIFGTSANAIGQTIELTLNGFSKTFTIVGVYQYDSNGQVMSSSSITTDCYIPITTAKKYTNSQAGYSSFTVVANSEVDSSSFLKNTTSFFQSYYTLNDSYTVSASNMESMLESMTEMLSTITLAIAAIAAISLLVGGIGVMNIMLVSITERTREIGTRKALGATNRNIRLQFIVEAVVICLIGGLLGVILGIIMGSIGSSLMGYPATTSISACIISVVFSMSIGVFFGYYPANRAAKMDPIEALRYE</sequence>
<dbReference type="AlphaFoldDB" id="A0A1T4K1B4"/>
<keyword evidence="4 7" id="KW-1133">Transmembrane helix</keyword>
<organism evidence="10 11">
    <name type="scientific">Anaerorhabdus furcosa</name>
    <dbReference type="NCBI Taxonomy" id="118967"/>
    <lineage>
        <taxon>Bacteria</taxon>
        <taxon>Bacillati</taxon>
        <taxon>Bacillota</taxon>
        <taxon>Erysipelotrichia</taxon>
        <taxon>Erysipelotrichales</taxon>
        <taxon>Erysipelotrichaceae</taxon>
        <taxon>Anaerorhabdus</taxon>
    </lineage>
</organism>
<feature type="transmembrane region" description="Helical" evidence="7">
    <location>
        <begin position="346"/>
        <end position="373"/>
    </location>
</feature>
<dbReference type="InterPro" id="IPR025857">
    <property type="entry name" value="MacB_PCD"/>
</dbReference>
<evidence type="ECO:0000313" key="11">
    <source>
        <dbReference type="Proteomes" id="UP000243297"/>
    </source>
</evidence>
<evidence type="ECO:0000256" key="1">
    <source>
        <dbReference type="ARBA" id="ARBA00004651"/>
    </source>
</evidence>
<protein>
    <submittedName>
        <fullName evidence="10">Putative ABC transport system permease protein</fullName>
    </submittedName>
</protein>
<dbReference type="GO" id="GO:0005886">
    <property type="term" value="C:plasma membrane"/>
    <property type="evidence" value="ECO:0007669"/>
    <property type="project" value="UniProtKB-SubCell"/>
</dbReference>
<comment type="similarity">
    <text evidence="6">Belongs to the ABC-4 integral membrane protein family.</text>
</comment>
<dbReference type="EMBL" id="FUWY01000001">
    <property type="protein sequence ID" value="SJZ36252.1"/>
    <property type="molecule type" value="Genomic_DNA"/>
</dbReference>
<dbReference type="STRING" id="118967.SAMN02745191_0237"/>